<dbReference type="InterPro" id="IPR011006">
    <property type="entry name" value="CheY-like_superfamily"/>
</dbReference>
<proteinExistence type="predicted"/>
<evidence type="ECO:0000259" key="1">
    <source>
        <dbReference type="Pfam" id="PF03471"/>
    </source>
</evidence>
<organism evidence="2 3">
    <name type="scientific">Catenuloplanes indicus</name>
    <dbReference type="NCBI Taxonomy" id="137267"/>
    <lineage>
        <taxon>Bacteria</taxon>
        <taxon>Bacillati</taxon>
        <taxon>Actinomycetota</taxon>
        <taxon>Actinomycetes</taxon>
        <taxon>Micromonosporales</taxon>
        <taxon>Micromonosporaceae</taxon>
        <taxon>Catenuloplanes</taxon>
    </lineage>
</organism>
<dbReference type="SUPFAM" id="SSF56176">
    <property type="entry name" value="FAD-binding/transporter-associated domain-like"/>
    <property type="match status" value="1"/>
</dbReference>
<dbReference type="Gene3D" id="3.30.465.10">
    <property type="match status" value="1"/>
</dbReference>
<name>A0AAE3VX48_9ACTN</name>
<dbReference type="SUPFAM" id="SSF52172">
    <property type="entry name" value="CheY-like"/>
    <property type="match status" value="1"/>
</dbReference>
<reference evidence="2 3" key="1">
    <citation type="submission" date="2023-07" db="EMBL/GenBank/DDBJ databases">
        <title>Sequencing the genomes of 1000 actinobacteria strains.</title>
        <authorList>
            <person name="Klenk H.-P."/>
        </authorList>
    </citation>
    <scope>NUCLEOTIDE SEQUENCE [LARGE SCALE GENOMIC DNA]</scope>
    <source>
        <strain evidence="2 3">DSM 44709</strain>
    </source>
</reference>
<sequence length="92" mass="9562">MSPIEDDDRIRRSLTMALADDGYVARGASTAEEGLAAQRRDAADTVLAGLVLSRLGHIPTTPGGVVGPGAHTAEVTQIKGRAITQVRVRKAG</sequence>
<protein>
    <submittedName>
        <fullName evidence="2">CBS domain containing-hemolysin-like protein</fullName>
    </submittedName>
</protein>
<feature type="domain" description="Transporter-associated" evidence="1">
    <location>
        <begin position="41"/>
        <end position="90"/>
    </location>
</feature>
<comment type="caution">
    <text evidence="2">The sequence shown here is derived from an EMBL/GenBank/DDBJ whole genome shotgun (WGS) entry which is preliminary data.</text>
</comment>
<dbReference type="InterPro" id="IPR036318">
    <property type="entry name" value="FAD-bd_PCMH-like_sf"/>
</dbReference>
<dbReference type="Pfam" id="PF03471">
    <property type="entry name" value="CorC_HlyC"/>
    <property type="match status" value="1"/>
</dbReference>
<dbReference type="Proteomes" id="UP001240236">
    <property type="component" value="Unassembled WGS sequence"/>
</dbReference>
<dbReference type="AlphaFoldDB" id="A0AAE3VX48"/>
<accession>A0AAE3VX48</accession>
<dbReference type="GO" id="GO:0050660">
    <property type="term" value="F:flavin adenine dinucleotide binding"/>
    <property type="evidence" value="ECO:0007669"/>
    <property type="project" value="InterPro"/>
</dbReference>
<keyword evidence="3" id="KW-1185">Reference proteome</keyword>
<dbReference type="InterPro" id="IPR005170">
    <property type="entry name" value="Transptr-assoc_dom"/>
</dbReference>
<gene>
    <name evidence="2" type="ORF">J2S42_001528</name>
</gene>
<dbReference type="InterPro" id="IPR016169">
    <property type="entry name" value="FAD-bd_PCMH_sub2"/>
</dbReference>
<dbReference type="EMBL" id="JAUSUZ010000001">
    <property type="protein sequence ID" value="MDQ0364859.1"/>
    <property type="molecule type" value="Genomic_DNA"/>
</dbReference>
<evidence type="ECO:0000313" key="2">
    <source>
        <dbReference type="EMBL" id="MDQ0364859.1"/>
    </source>
</evidence>
<evidence type="ECO:0000313" key="3">
    <source>
        <dbReference type="Proteomes" id="UP001240236"/>
    </source>
</evidence>